<dbReference type="InterPro" id="IPR011335">
    <property type="entry name" value="Restrct_endonuc-II-like"/>
</dbReference>
<proteinExistence type="predicted"/>
<dbReference type="CDD" id="cd06260">
    <property type="entry name" value="DUF820-like"/>
    <property type="match status" value="1"/>
</dbReference>
<organism evidence="2">
    <name type="scientific">Alsobacter sp. KACC 23698</name>
    <dbReference type="NCBI Taxonomy" id="3149229"/>
    <lineage>
        <taxon>Bacteria</taxon>
        <taxon>Pseudomonadati</taxon>
        <taxon>Pseudomonadota</taxon>
        <taxon>Alphaproteobacteria</taxon>
        <taxon>Hyphomicrobiales</taxon>
        <taxon>Alsobacteraceae</taxon>
        <taxon>Alsobacter</taxon>
    </lineage>
</organism>
<dbReference type="GO" id="GO:0004519">
    <property type="term" value="F:endonuclease activity"/>
    <property type="evidence" value="ECO:0007669"/>
    <property type="project" value="UniProtKB-KW"/>
</dbReference>
<protein>
    <submittedName>
        <fullName evidence="2">Uma2 family endonuclease</fullName>
    </submittedName>
</protein>
<dbReference type="EMBL" id="CP157484">
    <property type="protein sequence ID" value="XBO37037.1"/>
    <property type="molecule type" value="Genomic_DNA"/>
</dbReference>
<dbReference type="AlphaFoldDB" id="A0AAU7J9J1"/>
<sequence>MMTVAEFIAFADAQPSQRFELLAGAPVAMAPATYRHQKICTNIDRALGPRLAGRGCEAMRELGLARSQDDDFLPQPDVTVRCGPAKETGRWFDDPVVVIEVLSPSTMADDRGYKFKQYQTFPTLRHLVLVYQSEMRVEHWSRAETGEWSEGPGVLHEALDVLALPAVGVELPLSVVYEGLSLT</sequence>
<dbReference type="Gene3D" id="3.90.1570.10">
    <property type="entry name" value="tt1808, chain A"/>
    <property type="match status" value="1"/>
</dbReference>
<dbReference type="Pfam" id="PF05685">
    <property type="entry name" value="Uma2"/>
    <property type="match status" value="1"/>
</dbReference>
<dbReference type="InterPro" id="IPR008538">
    <property type="entry name" value="Uma2"/>
</dbReference>
<evidence type="ECO:0000259" key="1">
    <source>
        <dbReference type="Pfam" id="PF05685"/>
    </source>
</evidence>
<gene>
    <name evidence="2" type="ORF">ABEG18_14970</name>
</gene>
<feature type="domain" description="Putative restriction endonuclease" evidence="1">
    <location>
        <begin position="5"/>
        <end position="172"/>
    </location>
</feature>
<keyword evidence="2" id="KW-0540">Nuclease</keyword>
<name>A0AAU7J9J1_9HYPH</name>
<evidence type="ECO:0000313" key="2">
    <source>
        <dbReference type="EMBL" id="XBO37037.1"/>
    </source>
</evidence>
<keyword evidence="2" id="KW-0255">Endonuclease</keyword>
<dbReference type="SUPFAM" id="SSF52980">
    <property type="entry name" value="Restriction endonuclease-like"/>
    <property type="match status" value="1"/>
</dbReference>
<dbReference type="InterPro" id="IPR012296">
    <property type="entry name" value="Nuclease_put_TT1808"/>
</dbReference>
<dbReference type="PANTHER" id="PTHR36558:SF1">
    <property type="entry name" value="RESTRICTION ENDONUCLEASE DOMAIN-CONTAINING PROTEIN-RELATED"/>
    <property type="match status" value="1"/>
</dbReference>
<keyword evidence="2" id="KW-0378">Hydrolase</keyword>
<accession>A0AAU7J9J1</accession>
<dbReference type="RefSeq" id="WP_406853860.1">
    <property type="nucleotide sequence ID" value="NZ_CP157484.1"/>
</dbReference>
<dbReference type="PANTHER" id="PTHR36558">
    <property type="entry name" value="GLR1098 PROTEIN"/>
    <property type="match status" value="1"/>
</dbReference>
<reference evidence="2" key="1">
    <citation type="submission" date="2024-05" db="EMBL/GenBank/DDBJ databases">
        <authorList>
            <person name="Kim S."/>
            <person name="Heo J."/>
            <person name="Choi H."/>
            <person name="Choi Y."/>
            <person name="Kwon S.-W."/>
            <person name="Kim Y."/>
        </authorList>
    </citation>
    <scope>NUCLEOTIDE SEQUENCE</scope>
    <source>
        <strain evidence="2">KACC 23698</strain>
    </source>
</reference>